<name>A0A0R0AQ08_9GAMM</name>
<evidence type="ECO:0000313" key="1">
    <source>
        <dbReference type="EMBL" id="KRG47328.1"/>
    </source>
</evidence>
<protein>
    <submittedName>
        <fullName evidence="1">Uncharacterized protein</fullName>
    </submittedName>
</protein>
<evidence type="ECO:0000313" key="2">
    <source>
        <dbReference type="Proteomes" id="UP000051802"/>
    </source>
</evidence>
<dbReference type="OrthoDB" id="6055358at2"/>
<dbReference type="EMBL" id="LLXU01000035">
    <property type="protein sequence ID" value="KRG47328.1"/>
    <property type="molecule type" value="Genomic_DNA"/>
</dbReference>
<keyword evidence="2" id="KW-1185">Reference proteome</keyword>
<reference evidence="1 2" key="1">
    <citation type="submission" date="2015-10" db="EMBL/GenBank/DDBJ databases">
        <title>Genome sequencing and analysis of members of genus Stenotrophomonas.</title>
        <authorList>
            <person name="Patil P.P."/>
            <person name="Midha S."/>
            <person name="Patil P.B."/>
        </authorList>
    </citation>
    <scope>NUCLEOTIDE SEQUENCE [LARGE SCALE GENOMIC DNA]</scope>
    <source>
        <strain evidence="1 2">JCM 16536</strain>
    </source>
</reference>
<sequence>MAEHDADAYAKALMGLAARVDALTWVSGALLRSHPHPDQVLAAWRERAVDAADSGFEIANEQYRALFHEQLRLWAGTLEAEAGRHG</sequence>
<dbReference type="STRING" id="676599.ARC20_03085"/>
<dbReference type="RefSeq" id="WP_057643319.1">
    <property type="nucleotide sequence ID" value="NZ_LLXU01000035.1"/>
</dbReference>
<organism evidence="1 2">
    <name type="scientific">Stenotrophomonas panacihumi</name>
    <dbReference type="NCBI Taxonomy" id="676599"/>
    <lineage>
        <taxon>Bacteria</taxon>
        <taxon>Pseudomonadati</taxon>
        <taxon>Pseudomonadota</taxon>
        <taxon>Gammaproteobacteria</taxon>
        <taxon>Lysobacterales</taxon>
        <taxon>Lysobacteraceae</taxon>
        <taxon>Stenotrophomonas</taxon>
    </lineage>
</organism>
<comment type="caution">
    <text evidence="1">The sequence shown here is derived from an EMBL/GenBank/DDBJ whole genome shotgun (WGS) entry which is preliminary data.</text>
</comment>
<dbReference type="Proteomes" id="UP000051802">
    <property type="component" value="Unassembled WGS sequence"/>
</dbReference>
<gene>
    <name evidence="1" type="ORF">ARC20_03085</name>
</gene>
<proteinExistence type="predicted"/>
<accession>A0A0R0AQ08</accession>
<dbReference type="AlphaFoldDB" id="A0A0R0AQ08"/>